<proteinExistence type="predicted"/>
<dbReference type="InterPro" id="IPR057601">
    <property type="entry name" value="Oar-like_b-barrel"/>
</dbReference>
<dbReference type="Pfam" id="PF25183">
    <property type="entry name" value="OMP_b-brl_4"/>
    <property type="match status" value="1"/>
</dbReference>
<gene>
    <name evidence="2" type="ORF">ACPOL_4683</name>
</gene>
<name>A0A2Z5G436_9BACT</name>
<dbReference type="SUPFAM" id="SSF49464">
    <property type="entry name" value="Carboxypeptidase regulatory domain-like"/>
    <property type="match status" value="1"/>
</dbReference>
<reference evidence="2 3" key="1">
    <citation type="journal article" date="2018" name="Front. Microbiol.">
        <title>Hydrolytic Capabilities as a Key to Environmental Success: Chitinolytic and Cellulolytic Acidobacteria From Acidic Sub-arctic Soils and Boreal Peatlands.</title>
        <authorList>
            <person name="Belova S.E."/>
            <person name="Ravin N.V."/>
            <person name="Pankratov T.A."/>
            <person name="Rakitin A.L."/>
            <person name="Ivanova A.A."/>
            <person name="Beletsky A.V."/>
            <person name="Mardanov A.V."/>
            <person name="Sinninghe Damste J.S."/>
            <person name="Dedysh S.N."/>
        </authorList>
    </citation>
    <scope>NUCLEOTIDE SEQUENCE [LARGE SCALE GENOMIC DNA]</scope>
    <source>
        <strain evidence="2 3">SBC82</strain>
    </source>
</reference>
<dbReference type="Proteomes" id="UP000253606">
    <property type="component" value="Chromosome"/>
</dbReference>
<dbReference type="EMBL" id="CP030840">
    <property type="protein sequence ID" value="AXC13953.1"/>
    <property type="molecule type" value="Genomic_DNA"/>
</dbReference>
<organism evidence="2 3">
    <name type="scientific">Acidisarcina polymorpha</name>
    <dbReference type="NCBI Taxonomy" id="2211140"/>
    <lineage>
        <taxon>Bacteria</taxon>
        <taxon>Pseudomonadati</taxon>
        <taxon>Acidobacteriota</taxon>
        <taxon>Terriglobia</taxon>
        <taxon>Terriglobales</taxon>
        <taxon>Acidobacteriaceae</taxon>
        <taxon>Acidisarcina</taxon>
    </lineage>
</organism>
<protein>
    <submittedName>
        <fullName evidence="2">Oar protein</fullName>
    </submittedName>
</protein>
<accession>A0A2Z5G436</accession>
<dbReference type="KEGG" id="abas:ACPOL_4683"/>
<dbReference type="InterPro" id="IPR008969">
    <property type="entry name" value="CarboxyPept-like_regulatory"/>
</dbReference>
<feature type="domain" description="TonB-dependent transporter Oar-like beta-barrel" evidence="1">
    <location>
        <begin position="248"/>
        <end position="1114"/>
    </location>
</feature>
<dbReference type="OrthoDB" id="97893at2"/>
<sequence length="1122" mass="119784">MKLKAALKYGTFSFVYTFLCITQAFGQFAGSVQGSVQDPTGALISRATVSLVNLDTGVSATVSADSNGVYRFPSLGAGRYEVTGSASGYAIAKAQIILQTDENRDVKLVLAVGSVTQSVEVTNQQPLLNSSETRLQLTLDTQAFDDLPLNGRNFGTLIALAPGVTGRGNVGNSGNDNFNIETNNEVGSNGRGENGNLYVLDGLDITSNIRPGVLNLSPNPDAVAEVSIQPNTFTVDYGRASSIQTAITTRGGTNQFHGFASDYFTNQNFQALTHFTRKYLPYHSDNISAGVGGPIFKNKTFFFFSVEPLRSLASNGGGSVTFEDPAFVAFAKMNFPTSIGTQLLSKYAVSGVSQIALQQTAAQVFPVTTTGATTTGCGTSSTSFLPCATPVFDSGDFNSSSYRNGLQIGIRLDQNFKNDRVYGTYFRTTTNFGSPSVRPAFTSSNKYTGDAVQANETHTFSPNTLNEVAGSFLRINGLLDSTGDFSVPVVNVGGGEAGFGVGFAQGDFEQKNYHWRDVLTHIIGNHSIRVGYEGSYGQDLALFAPVYDQPSFYFNTVIDLIHDSPAVQDQYGSGLAYNPVTGQPTAGQYEYGLLTYGILAEDTWKVSKKLTANYGIRFDSFGNPHPLSGTILANFHLGAGSTTAQQIAAGYLKTQSQGFNSSIKALSPRVGVAYDPFGTGKTVLHAGFGVYHDAPTLGNDENGLRGNPPSFTVPTFYNDGTTSAPIFALGTSASTPSGFPYPKFGGTPLNSQGGFVGQAFAIGGIDVNLKSPYTLNYIAVVEQQLIPSIVAKIGYQGSHSDNLLTAGGSTYEQNTTAYGLNINKFSGDLFQQGYNPTPGNSNGYRTNPTRLNQSFGSITYAQNGARANYDALVTSLQGRWGTRAFMTASYTWGHAMDNEQSYPTNDLERWYSRSPYDIANAFSFGGSYRIPGFNKGSGLIGRVTDGFTLAGTILLQSGTPFSVATFNGFQPIFQSNTPGSPIIGLQPSSGDYNGDGDNFDYPNVKSYVASHTRKAFLNGLFPNCAGSLTSSCASFAQPGLGQEGNESPNSFRNPGFAQADLNVKKITKINERLSMELRLDIYNVLNRVNLYGVDGNLGDSNLGRSTSQYTPRNMDIGGKISF</sequence>
<evidence type="ECO:0000313" key="2">
    <source>
        <dbReference type="EMBL" id="AXC13953.1"/>
    </source>
</evidence>
<evidence type="ECO:0000313" key="3">
    <source>
        <dbReference type="Proteomes" id="UP000253606"/>
    </source>
</evidence>
<evidence type="ECO:0000259" key="1">
    <source>
        <dbReference type="Pfam" id="PF25183"/>
    </source>
</evidence>
<dbReference type="Gene3D" id="2.60.40.1120">
    <property type="entry name" value="Carboxypeptidase-like, regulatory domain"/>
    <property type="match status" value="1"/>
</dbReference>
<dbReference type="RefSeq" id="WP_114208835.1">
    <property type="nucleotide sequence ID" value="NZ_CP030840.1"/>
</dbReference>
<dbReference type="SUPFAM" id="SSF56935">
    <property type="entry name" value="Porins"/>
    <property type="match status" value="1"/>
</dbReference>
<dbReference type="Pfam" id="PF13620">
    <property type="entry name" value="CarboxypepD_reg"/>
    <property type="match status" value="1"/>
</dbReference>
<dbReference type="AlphaFoldDB" id="A0A2Z5G436"/>
<keyword evidence="3" id="KW-1185">Reference proteome</keyword>